<proteinExistence type="predicted"/>
<protein>
    <submittedName>
        <fullName evidence="1">Uncharacterized protein</fullName>
    </submittedName>
</protein>
<reference evidence="2" key="1">
    <citation type="submission" date="2015-10" db="EMBL/GenBank/DDBJ databases">
        <authorList>
            <person name="Lehtovirta-Morley L.E."/>
            <person name="Vieille C."/>
        </authorList>
    </citation>
    <scope>NUCLEOTIDE SEQUENCE [LARGE SCALE GENOMIC DNA]</scope>
</reference>
<organism evidence="1 2">
    <name type="scientific">Nitrosotalea devaniterrae</name>
    <dbReference type="NCBI Taxonomy" id="1078905"/>
    <lineage>
        <taxon>Archaea</taxon>
        <taxon>Nitrososphaerota</taxon>
        <taxon>Nitrososphaeria</taxon>
        <taxon>Nitrosotaleales</taxon>
        <taxon>Nitrosotaleaceae</taxon>
        <taxon>Nitrosotalea</taxon>
    </lineage>
</organism>
<dbReference type="KEGG" id="ndv:NDEV_1265"/>
<gene>
    <name evidence="1" type="ORF">NDEV_1265</name>
</gene>
<sequence length="88" mass="10241">MMHCASANCRGKIVRGVMCSKCGMDNSREAGMIALEILDERGIEELDEFMLIHFPDEAKRKKLRHVMIQINYNETRAKQYDASNRHKR</sequence>
<dbReference type="EMBL" id="LN890280">
    <property type="protein sequence ID" value="CUR52030.1"/>
    <property type="molecule type" value="Genomic_DNA"/>
</dbReference>
<name>A0A128A3V1_9ARCH</name>
<evidence type="ECO:0000313" key="2">
    <source>
        <dbReference type="Proteomes" id="UP000196239"/>
    </source>
</evidence>
<evidence type="ECO:0000313" key="1">
    <source>
        <dbReference type="EMBL" id="CUR52030.1"/>
    </source>
</evidence>
<dbReference type="AlphaFoldDB" id="A0A128A3V1"/>
<accession>A0A128A3V1</accession>
<keyword evidence="2" id="KW-1185">Reference proteome</keyword>
<dbReference type="Proteomes" id="UP000196239">
    <property type="component" value="Chromosome 1"/>
</dbReference>